<comment type="caution">
    <text evidence="2">The sequence shown here is derived from an EMBL/GenBank/DDBJ whole genome shotgun (WGS) entry which is preliminary data.</text>
</comment>
<evidence type="ECO:0008006" key="4">
    <source>
        <dbReference type="Google" id="ProtNLM"/>
    </source>
</evidence>
<organism evidence="2 3">
    <name type="scientific">Apiospora hydei</name>
    <dbReference type="NCBI Taxonomy" id="1337664"/>
    <lineage>
        <taxon>Eukaryota</taxon>
        <taxon>Fungi</taxon>
        <taxon>Dikarya</taxon>
        <taxon>Ascomycota</taxon>
        <taxon>Pezizomycotina</taxon>
        <taxon>Sordariomycetes</taxon>
        <taxon>Xylariomycetidae</taxon>
        <taxon>Amphisphaeriales</taxon>
        <taxon>Apiosporaceae</taxon>
        <taxon>Apiospora</taxon>
    </lineage>
</organism>
<feature type="chain" id="PRO_5045517099" description="Lysine-specific metallo-endopeptidase domain-containing protein" evidence="1">
    <location>
        <begin position="17"/>
        <end position="374"/>
    </location>
</feature>
<dbReference type="Proteomes" id="UP001433268">
    <property type="component" value="Unassembled WGS sequence"/>
</dbReference>
<dbReference type="Gene3D" id="3.40.390.10">
    <property type="entry name" value="Collagenase (Catalytic Domain)"/>
    <property type="match status" value="1"/>
</dbReference>
<keyword evidence="3" id="KW-1185">Reference proteome</keyword>
<dbReference type="InterPro" id="IPR024079">
    <property type="entry name" value="MetalloPept_cat_dom_sf"/>
</dbReference>
<protein>
    <recommendedName>
        <fullName evidence="4">Lysine-specific metallo-endopeptidase domain-containing protein</fullName>
    </recommendedName>
</protein>
<name>A0ABR1W9V5_9PEZI</name>
<proteinExistence type="predicted"/>
<evidence type="ECO:0000256" key="1">
    <source>
        <dbReference type="SAM" id="SignalP"/>
    </source>
</evidence>
<accession>A0ABR1W9V5</accession>
<dbReference type="GeneID" id="92045395"/>
<dbReference type="EMBL" id="JAQQWN010000006">
    <property type="protein sequence ID" value="KAK8080202.1"/>
    <property type="molecule type" value="Genomic_DNA"/>
</dbReference>
<reference evidence="2 3" key="1">
    <citation type="submission" date="2023-01" db="EMBL/GenBank/DDBJ databases">
        <title>Analysis of 21 Apiospora genomes using comparative genomics revels a genus with tremendous synthesis potential of carbohydrate active enzymes and secondary metabolites.</title>
        <authorList>
            <person name="Sorensen T."/>
        </authorList>
    </citation>
    <scope>NUCLEOTIDE SEQUENCE [LARGE SCALE GENOMIC DNA]</scope>
    <source>
        <strain evidence="2 3">CBS 114990</strain>
    </source>
</reference>
<sequence length="374" mass="41828">MANGFFLLGLITGLLALPPSFIIAEDDGSVNIADIDIKDIFTVQLGSGDGACDDIRMGLLDQWLTEITYSLDTALNSMDKYDGDLRVRRSMFKFFKIANKGILGGEDTLRRKAFNKVRDNIQYIDAFYNNNDEHRKEEYWLFCHSTFLASHEPEDPALDYEANVILNGKGEEIPIREVSTYKKRLDEDEMNVPWWAGDLTNLNGYYFTEHGYDYCDGDALGATAGAGGRAEKAPEVYSIIICPYSFDDNQNQAPNSYKEANDRLVPGKNLADAVPKSATLLHEAFHAIFGGHFLDGDKETYDIGSCTNLAAGNAQTNPENYVFFIAHMYHMFGQKDNNQPWSITTNWDFEVGRENRVLGASSPTPAAPMVPEKL</sequence>
<gene>
    <name evidence="2" type="ORF">PG997_008020</name>
</gene>
<feature type="signal peptide" evidence="1">
    <location>
        <begin position="1"/>
        <end position="16"/>
    </location>
</feature>
<evidence type="ECO:0000313" key="2">
    <source>
        <dbReference type="EMBL" id="KAK8080202.1"/>
    </source>
</evidence>
<keyword evidence="1" id="KW-0732">Signal</keyword>
<dbReference type="RefSeq" id="XP_066667677.1">
    <property type="nucleotide sequence ID" value="XM_066812335.1"/>
</dbReference>
<evidence type="ECO:0000313" key="3">
    <source>
        <dbReference type="Proteomes" id="UP001433268"/>
    </source>
</evidence>